<keyword evidence="5" id="KW-1185">Reference proteome</keyword>
<gene>
    <name evidence="4" type="ORF">KW502_13155</name>
</gene>
<dbReference type="InterPro" id="IPR005181">
    <property type="entry name" value="SASA"/>
</dbReference>
<protein>
    <submittedName>
        <fullName evidence="4">Sialate O-acetylesterase</fullName>
    </submittedName>
</protein>
<organism evidence="4 5">
    <name type="scientific">Mesonia aestuariivivens</name>
    <dbReference type="NCBI Taxonomy" id="2796128"/>
    <lineage>
        <taxon>Bacteria</taxon>
        <taxon>Pseudomonadati</taxon>
        <taxon>Bacteroidota</taxon>
        <taxon>Flavobacteriia</taxon>
        <taxon>Flavobacteriales</taxon>
        <taxon>Flavobacteriaceae</taxon>
        <taxon>Mesonia</taxon>
    </lineage>
</organism>
<dbReference type="InterPro" id="IPR039329">
    <property type="entry name" value="SIAE"/>
</dbReference>
<dbReference type="PANTHER" id="PTHR22901">
    <property type="entry name" value="SIALATE O-ACETYLESTERASE"/>
    <property type="match status" value="1"/>
</dbReference>
<dbReference type="EMBL" id="JAHWDF010000016">
    <property type="protein sequence ID" value="MBW2962739.1"/>
    <property type="molecule type" value="Genomic_DNA"/>
</dbReference>
<accession>A0ABS6W4J0</accession>
<name>A0ABS6W4J0_9FLAO</name>
<dbReference type="Pfam" id="PF03629">
    <property type="entry name" value="SASA"/>
    <property type="match status" value="1"/>
</dbReference>
<keyword evidence="1" id="KW-0378">Hydrolase</keyword>
<evidence type="ECO:0000256" key="1">
    <source>
        <dbReference type="ARBA" id="ARBA00022801"/>
    </source>
</evidence>
<dbReference type="PANTHER" id="PTHR22901:SF0">
    <property type="entry name" value="SIALATE O-ACETYLESTERASE"/>
    <property type="match status" value="1"/>
</dbReference>
<dbReference type="Proteomes" id="UP000719267">
    <property type="component" value="Unassembled WGS sequence"/>
</dbReference>
<proteinExistence type="predicted"/>
<dbReference type="RefSeq" id="WP_219041020.1">
    <property type="nucleotide sequence ID" value="NZ_JAHWDF010000016.1"/>
</dbReference>
<feature type="signal peptide" evidence="2">
    <location>
        <begin position="1"/>
        <end position="18"/>
    </location>
</feature>
<keyword evidence="2" id="KW-0732">Signal</keyword>
<evidence type="ECO:0000256" key="2">
    <source>
        <dbReference type="SAM" id="SignalP"/>
    </source>
</evidence>
<evidence type="ECO:0000313" key="5">
    <source>
        <dbReference type="Proteomes" id="UP000719267"/>
    </source>
</evidence>
<sequence length="458" mass="51709">MKTKVLLLLCLSSLLAQAHVRLPRLFSDGMVLQQNTNVNIWGWADPGEEVLLIASWNPNDTLKVKGNRYAKWKLELPTPKAGGPYEITFLGYNSIHLTDVLIGEVWLASGQSNMEWSASAGIKNQEEAIQNSTYKNIRFFDVPKTSAPFPQQNLEGKWVESEPETMKYFSAIGYFFAQKLHTKLDVPIGIIGSNWGGTAAEVWMPESIFKKDSLLQNAASKLTVEQWGPNEPGAIYNAMINPIIPYNLAGVIWYQGESNTGSANQYEYVFKQLIENWRASWQQEIPFYFAQIAPYNYGDNDNGVSVRDAQRRTLSLPHTGMVFTGDVGNFENIHPRDKEAVGLRFANVALKETYKNYEAEVYGPLVKKAYNIGKHIIVEFSNAENLHFKENKSLQFEVAAADMVFKPVKAKLKNGKVILKNHKVTSPKYVRYAWKNAIVPNLRNEANLPASSFMIEIE</sequence>
<reference evidence="4 5" key="1">
    <citation type="submission" date="2021-07" db="EMBL/GenBank/DDBJ databases">
        <title>Mesonia aestuariivivens sp. nov., isolated from a tidal flat.</title>
        <authorList>
            <person name="Kim Y.-O."/>
            <person name="Yoon J.-H."/>
        </authorList>
    </citation>
    <scope>NUCLEOTIDE SEQUENCE [LARGE SCALE GENOMIC DNA]</scope>
    <source>
        <strain evidence="4 5">JHPTF-M18</strain>
    </source>
</reference>
<evidence type="ECO:0000259" key="3">
    <source>
        <dbReference type="Pfam" id="PF03629"/>
    </source>
</evidence>
<feature type="chain" id="PRO_5047094923" evidence="2">
    <location>
        <begin position="19"/>
        <end position="458"/>
    </location>
</feature>
<comment type="caution">
    <text evidence="4">The sequence shown here is derived from an EMBL/GenBank/DDBJ whole genome shotgun (WGS) entry which is preliminary data.</text>
</comment>
<feature type="domain" description="Sialate O-acetylesterase" evidence="3">
    <location>
        <begin position="104"/>
        <end position="347"/>
    </location>
</feature>
<evidence type="ECO:0000313" key="4">
    <source>
        <dbReference type="EMBL" id="MBW2962739.1"/>
    </source>
</evidence>